<protein>
    <submittedName>
        <fullName evidence="2">Uncharacterized protein LOC118761874</fullName>
    </submittedName>
</protein>
<dbReference type="KEGG" id="osn:118761874"/>
<dbReference type="Proteomes" id="UP000515154">
    <property type="component" value="Unplaced"/>
</dbReference>
<sequence>MFQFALTGPAVTTALLLTLVNIAIVTPQEMSIRFNFLKPGYTIYEISSWSSSRRSYSTQSVTECTLMALNRMVDTKVVFVSYNKTNKFCSTFTSGTGVKPSGKYGNNELCLYRADTSVMVFRVKIPTIAPVYNSFYQIKPYASDVGLYRNLILDSWRNLPMDK</sequence>
<reference evidence="2" key="1">
    <citation type="submission" date="2025-08" db="UniProtKB">
        <authorList>
            <consortium name="RefSeq"/>
        </authorList>
    </citation>
    <scope>IDENTIFICATION</scope>
</reference>
<organism evidence="1 2">
    <name type="scientific">Octopus sinensis</name>
    <name type="common">East Asian common octopus</name>
    <dbReference type="NCBI Taxonomy" id="2607531"/>
    <lineage>
        <taxon>Eukaryota</taxon>
        <taxon>Metazoa</taxon>
        <taxon>Spiralia</taxon>
        <taxon>Lophotrochozoa</taxon>
        <taxon>Mollusca</taxon>
        <taxon>Cephalopoda</taxon>
        <taxon>Coleoidea</taxon>
        <taxon>Octopodiformes</taxon>
        <taxon>Octopoda</taxon>
        <taxon>Incirrata</taxon>
        <taxon>Octopodidae</taxon>
        <taxon>Octopus</taxon>
    </lineage>
</organism>
<dbReference type="RefSeq" id="XP_036355934.1">
    <property type="nucleotide sequence ID" value="XM_036500041.1"/>
</dbReference>
<accession>A0A7E6EKW2</accession>
<keyword evidence="1" id="KW-1185">Reference proteome</keyword>
<name>A0A7E6EKW2_9MOLL</name>
<proteinExistence type="predicted"/>
<dbReference type="AlphaFoldDB" id="A0A7E6EKW2"/>
<gene>
    <name evidence="2" type="primary">LOC118761874</name>
</gene>
<feature type="non-terminal residue" evidence="2">
    <location>
        <position position="163"/>
    </location>
</feature>
<evidence type="ECO:0000313" key="1">
    <source>
        <dbReference type="Proteomes" id="UP000515154"/>
    </source>
</evidence>
<evidence type="ECO:0000313" key="2">
    <source>
        <dbReference type="RefSeq" id="XP_036355934.1"/>
    </source>
</evidence>